<evidence type="ECO:0000256" key="2">
    <source>
        <dbReference type="ARBA" id="ARBA00022448"/>
    </source>
</evidence>
<accession>A0A315ZEW7</accession>
<comment type="subcellular location">
    <subcellularLocation>
        <location evidence="1 6">Membrane</location>
        <topology evidence="1 6">Multi-pass membrane protein</topology>
    </subcellularLocation>
</comment>
<feature type="transmembrane region" description="Helical" evidence="6">
    <location>
        <begin position="257"/>
        <end position="279"/>
    </location>
</feature>
<feature type="transmembrane region" description="Helical" evidence="6">
    <location>
        <begin position="110"/>
        <end position="131"/>
    </location>
</feature>
<feature type="transmembrane region" description="Helical" evidence="6">
    <location>
        <begin position="46"/>
        <end position="65"/>
    </location>
</feature>
<dbReference type="OrthoDB" id="1110016at2"/>
<feature type="transmembrane region" description="Helical" evidence="6">
    <location>
        <begin position="6"/>
        <end position="25"/>
    </location>
</feature>
<feature type="transmembrane region" description="Helical" evidence="6">
    <location>
        <begin position="151"/>
        <end position="174"/>
    </location>
</feature>
<evidence type="ECO:0000256" key="4">
    <source>
        <dbReference type="ARBA" id="ARBA00022989"/>
    </source>
</evidence>
<feature type="transmembrane region" description="Helical" evidence="6">
    <location>
        <begin position="413"/>
        <end position="433"/>
    </location>
</feature>
<dbReference type="PANTHER" id="PTHR11101">
    <property type="entry name" value="PHOSPHATE TRANSPORTER"/>
    <property type="match status" value="1"/>
</dbReference>
<gene>
    <name evidence="7" type="ORF">BC781_102823</name>
</gene>
<feature type="transmembrane region" description="Helical" evidence="6">
    <location>
        <begin position="499"/>
        <end position="516"/>
    </location>
</feature>
<reference evidence="7 8" key="1">
    <citation type="submission" date="2018-03" db="EMBL/GenBank/DDBJ databases">
        <title>Genomic Encyclopedia of Archaeal and Bacterial Type Strains, Phase II (KMG-II): from individual species to whole genera.</title>
        <authorList>
            <person name="Goeker M."/>
        </authorList>
    </citation>
    <scope>NUCLEOTIDE SEQUENCE [LARGE SCALE GENOMIC DNA]</scope>
    <source>
        <strain evidence="7 8">DSM 28229</strain>
    </source>
</reference>
<comment type="caution">
    <text evidence="7">The sequence shown here is derived from an EMBL/GenBank/DDBJ whole genome shotgun (WGS) entry which is preliminary data.</text>
</comment>
<evidence type="ECO:0000256" key="3">
    <source>
        <dbReference type="ARBA" id="ARBA00022692"/>
    </source>
</evidence>
<keyword evidence="8" id="KW-1185">Reference proteome</keyword>
<evidence type="ECO:0000256" key="1">
    <source>
        <dbReference type="ARBA" id="ARBA00004141"/>
    </source>
</evidence>
<dbReference type="InterPro" id="IPR001204">
    <property type="entry name" value="Phos_transporter"/>
</dbReference>
<dbReference type="RefSeq" id="WP_109617681.1">
    <property type="nucleotide sequence ID" value="NZ_QGDO01000002.1"/>
</dbReference>
<evidence type="ECO:0000313" key="7">
    <source>
        <dbReference type="EMBL" id="PWJ43274.1"/>
    </source>
</evidence>
<evidence type="ECO:0000313" key="8">
    <source>
        <dbReference type="Proteomes" id="UP000245535"/>
    </source>
</evidence>
<sequence>MENYYLVIVVLMLLLAIFDLIVGVSNDAVNFLTSAVGSKAASFKRIIIVASCGIFLGAISSGGMMEIAKKGIFNPSLFSFQNIIFIYVVVMVSDIFLLDLFNSLKLPTSTTISIVFELLGASLATSFLIVYDQGLPVNEWLEFINTKKAGEMIVAIFVSVLVAFSVGWLVQYILRLAVTFEYKKHMRIGGSIFGGLSVFIVINFIVNVAFKHSPLKNSEILVFLSSNTLGLFLITFTLAFLFFFLKSKKEGFDTFQVITMLGTFALAMAFASNDLVNFIGVPLAGLEAFVIWKDTGVSASAYKMEVFNDATQQLPFVIVLLVAAGIIMSLVLWTSKKAKNVIQTTVNLSRQADGVERFNGNIASRGAIKFVTAITKVITSLVPEAIKIAIERRYKREQRINVGAKELPPAFDLVRASVNLIVAAWLITLGTSLKLPLSTTYVSFMVVMGTSLADRAWNQDSAVYRVSGVFTVILGWFITALTALGISALLAVIVYYYEFVGVVIITILSAFGIFMVNRLTNNEVEAEIAIQLPTNWYVMSQKELGQALEEQLKDLSNYVFDFEQKLTNAIIKYDHKTIKELDDVVSKHNEQNLYYQAALIRQLRNVEVKDLEAGKILLTFYVEENEILRELSEAIKLAKQHVLNMHTPLDDLQIGTFHEYISLFEVFNNEIQPSNGNTLSVLQQQNKAIDAYVEKGINLQLQGLSEQKYTYKNSRLFLGSIIRHLHVSEYIIGLYTLIFPQEGGE</sequence>
<organism evidence="7 8">
    <name type="scientific">Sediminitomix flava</name>
    <dbReference type="NCBI Taxonomy" id="379075"/>
    <lineage>
        <taxon>Bacteria</taxon>
        <taxon>Pseudomonadati</taxon>
        <taxon>Bacteroidota</taxon>
        <taxon>Cytophagia</taxon>
        <taxon>Cytophagales</taxon>
        <taxon>Flammeovirgaceae</taxon>
        <taxon>Sediminitomix</taxon>
    </lineage>
</organism>
<keyword evidence="3 6" id="KW-0812">Transmembrane</keyword>
<dbReference type="Proteomes" id="UP000245535">
    <property type="component" value="Unassembled WGS sequence"/>
</dbReference>
<name>A0A315ZEW7_SEDFL</name>
<comment type="similarity">
    <text evidence="6">Belongs to the inorganic phosphate transporter (PiT) (TC 2.A.20) family.</text>
</comment>
<keyword evidence="2 6" id="KW-0813">Transport</keyword>
<dbReference type="GO" id="GO:0016020">
    <property type="term" value="C:membrane"/>
    <property type="evidence" value="ECO:0007669"/>
    <property type="project" value="UniProtKB-SubCell"/>
</dbReference>
<feature type="transmembrane region" description="Helical" evidence="6">
    <location>
        <begin position="314"/>
        <end position="333"/>
    </location>
</feature>
<evidence type="ECO:0000256" key="5">
    <source>
        <dbReference type="ARBA" id="ARBA00023136"/>
    </source>
</evidence>
<dbReference type="EMBL" id="QGDO01000002">
    <property type="protein sequence ID" value="PWJ43274.1"/>
    <property type="molecule type" value="Genomic_DNA"/>
</dbReference>
<feature type="transmembrane region" description="Helical" evidence="6">
    <location>
        <begin position="469"/>
        <end position="493"/>
    </location>
</feature>
<proteinExistence type="inferred from homology"/>
<feature type="transmembrane region" description="Helical" evidence="6">
    <location>
        <begin position="222"/>
        <end position="245"/>
    </location>
</feature>
<evidence type="ECO:0000256" key="6">
    <source>
        <dbReference type="RuleBase" id="RU363058"/>
    </source>
</evidence>
<feature type="transmembrane region" description="Helical" evidence="6">
    <location>
        <begin position="186"/>
        <end position="210"/>
    </location>
</feature>
<protein>
    <recommendedName>
        <fullName evidence="6">Phosphate transporter</fullName>
    </recommendedName>
</protein>
<keyword evidence="5 6" id="KW-0472">Membrane</keyword>
<dbReference type="AlphaFoldDB" id="A0A315ZEW7"/>
<dbReference type="Pfam" id="PF01384">
    <property type="entry name" value="PHO4"/>
    <property type="match status" value="1"/>
</dbReference>
<dbReference type="GO" id="GO:0005315">
    <property type="term" value="F:phosphate transmembrane transporter activity"/>
    <property type="evidence" value="ECO:0007669"/>
    <property type="project" value="InterPro"/>
</dbReference>
<keyword evidence="6" id="KW-0592">Phosphate transport</keyword>
<dbReference type="GO" id="GO:0035435">
    <property type="term" value="P:phosphate ion transmembrane transport"/>
    <property type="evidence" value="ECO:0007669"/>
    <property type="project" value="TreeGrafter"/>
</dbReference>
<feature type="transmembrane region" description="Helical" evidence="6">
    <location>
        <begin position="77"/>
        <end position="98"/>
    </location>
</feature>
<dbReference type="PANTHER" id="PTHR11101:SF16">
    <property type="entry name" value="PHOSPHATE TRANSPORTER"/>
    <property type="match status" value="1"/>
</dbReference>
<keyword evidence="4 6" id="KW-1133">Transmembrane helix</keyword>